<evidence type="ECO:0000313" key="3">
    <source>
        <dbReference type="Proteomes" id="UP000183461"/>
    </source>
</evidence>
<protein>
    <submittedName>
        <fullName evidence="2">Uncharacterized protein</fullName>
    </submittedName>
</protein>
<organism evidence="2 3">
    <name type="scientific">Ruminococcus flavefaciens</name>
    <dbReference type="NCBI Taxonomy" id="1265"/>
    <lineage>
        <taxon>Bacteria</taxon>
        <taxon>Bacillati</taxon>
        <taxon>Bacillota</taxon>
        <taxon>Clostridia</taxon>
        <taxon>Eubacteriales</taxon>
        <taxon>Oscillospiraceae</taxon>
        <taxon>Ruminococcus</taxon>
    </lineage>
</organism>
<keyword evidence="1" id="KW-0472">Membrane</keyword>
<dbReference type="AlphaFoldDB" id="A0A1K1NS09"/>
<evidence type="ECO:0000256" key="1">
    <source>
        <dbReference type="SAM" id="Phobius"/>
    </source>
</evidence>
<proteinExistence type="predicted"/>
<keyword evidence="1" id="KW-0812">Transmembrane</keyword>
<keyword evidence="1" id="KW-1133">Transmembrane helix</keyword>
<dbReference type="EMBL" id="FPIP01000005">
    <property type="protein sequence ID" value="SFW38035.1"/>
    <property type="molecule type" value="Genomic_DNA"/>
</dbReference>
<feature type="transmembrane region" description="Helical" evidence="1">
    <location>
        <begin position="55"/>
        <end position="76"/>
    </location>
</feature>
<gene>
    <name evidence="2" type="ORF">SAMN02910280_2209</name>
</gene>
<name>A0A1K1NS09_RUMFL</name>
<evidence type="ECO:0000313" key="2">
    <source>
        <dbReference type="EMBL" id="SFW38035.1"/>
    </source>
</evidence>
<dbReference type="Proteomes" id="UP000183461">
    <property type="component" value="Unassembled WGS sequence"/>
</dbReference>
<accession>A0A1K1NS09</accession>
<reference evidence="3" key="1">
    <citation type="submission" date="2016-11" db="EMBL/GenBank/DDBJ databases">
        <authorList>
            <person name="Varghese N."/>
            <person name="Submissions S."/>
        </authorList>
    </citation>
    <scope>NUCLEOTIDE SEQUENCE [LARGE SCALE GENOMIC DNA]</scope>
    <source>
        <strain evidence="3">YL228</strain>
    </source>
</reference>
<dbReference type="RefSeq" id="WP_072300443.1">
    <property type="nucleotide sequence ID" value="NZ_FPIP01000005.1"/>
</dbReference>
<sequence>MSSKDYKNALNDIRLSSDFCAKMEKQLLKSNFDDDGYEEVENHVEVIENKGFKKYLAAATVIAVIGAVGGGGYMNLRGGLGSDAQYGVESEVEEVSSETKNSDSVFDFPFASIELKGATFILQETNYGSIHSKVPVVASYDMAAQLIEVFSQVNWNESKSVTYAINIPDDKDDDNNSEADELLTAINASLNGENITFNYVYNEDYYYVHMYESGMINVYIRSTNNGLEKELGYNMTSEQYKEIRTIIFGKEENKAFFAGINADLSGVRYAINGQSGTVTDEQAKYLAKCLNEMSDTLLSEGHKERPANEEPISLFIKDDAYDCRVDFYSTGEAFNKKMINSTNEITERAYMFNPIIYSDIKNILAGLDDIPCPVDIADMDGTLLKCTFDNKCNVYTLDKEQLKQLQSLLENCNWKPELYTTAIMGSSAFAETSFYNNSIVLKNKEQFLFIYSGGLAIYSDKNGTASSMPDIYRIDHIDGIDQLISEIKAMNSKMTPLSTNELINRELDICLSGDIAEVNIRGTNYPYTESGRKIPTARLREVFEGLEWEEMEFKEYDDESDIYDEIYSQYDDEDGTELKLYMINQNSVYKMFGINNLGTYTNQETGRGYRCSEPEKVAERLDKLYEEYKK</sequence>